<protein>
    <submittedName>
        <fullName evidence="1">Uncharacterized protein</fullName>
    </submittedName>
</protein>
<dbReference type="AlphaFoldDB" id="A0A0C3DSL5"/>
<dbReference type="InParanoid" id="A0A0C3DSL5"/>
<accession>A0A0C3DSL5</accession>
<dbReference type="EMBL" id="KN822076">
    <property type="protein sequence ID" value="KIM59189.1"/>
    <property type="molecule type" value="Genomic_DNA"/>
</dbReference>
<dbReference type="HOGENOM" id="CLU_2293363_0_0_1"/>
<name>A0A0C3DSL5_9AGAM</name>
<evidence type="ECO:0000313" key="1">
    <source>
        <dbReference type="EMBL" id="KIM59189.1"/>
    </source>
</evidence>
<dbReference type="Proteomes" id="UP000053989">
    <property type="component" value="Unassembled WGS sequence"/>
</dbReference>
<reference evidence="2" key="2">
    <citation type="submission" date="2015-01" db="EMBL/GenBank/DDBJ databases">
        <title>Evolutionary Origins and Diversification of the Mycorrhizal Mutualists.</title>
        <authorList>
            <consortium name="DOE Joint Genome Institute"/>
            <consortium name="Mycorrhizal Genomics Consortium"/>
            <person name="Kohler A."/>
            <person name="Kuo A."/>
            <person name="Nagy L.G."/>
            <person name="Floudas D."/>
            <person name="Copeland A."/>
            <person name="Barry K.W."/>
            <person name="Cichocki N."/>
            <person name="Veneault-Fourrey C."/>
            <person name="LaButti K."/>
            <person name="Lindquist E.A."/>
            <person name="Lipzen A."/>
            <person name="Lundell T."/>
            <person name="Morin E."/>
            <person name="Murat C."/>
            <person name="Riley R."/>
            <person name="Ohm R."/>
            <person name="Sun H."/>
            <person name="Tunlid A."/>
            <person name="Henrissat B."/>
            <person name="Grigoriev I.V."/>
            <person name="Hibbett D.S."/>
            <person name="Martin F."/>
        </authorList>
    </citation>
    <scope>NUCLEOTIDE SEQUENCE [LARGE SCALE GENOMIC DNA]</scope>
    <source>
        <strain evidence="2">Foug A</strain>
    </source>
</reference>
<reference evidence="1 2" key="1">
    <citation type="submission" date="2014-04" db="EMBL/GenBank/DDBJ databases">
        <authorList>
            <consortium name="DOE Joint Genome Institute"/>
            <person name="Kuo A."/>
            <person name="Kohler A."/>
            <person name="Nagy L.G."/>
            <person name="Floudas D."/>
            <person name="Copeland A."/>
            <person name="Barry K.W."/>
            <person name="Cichocki N."/>
            <person name="Veneault-Fourrey C."/>
            <person name="LaButti K."/>
            <person name="Lindquist E.A."/>
            <person name="Lipzen A."/>
            <person name="Lundell T."/>
            <person name="Morin E."/>
            <person name="Murat C."/>
            <person name="Sun H."/>
            <person name="Tunlid A."/>
            <person name="Henrissat B."/>
            <person name="Grigoriev I.V."/>
            <person name="Hibbett D.S."/>
            <person name="Martin F."/>
            <person name="Nordberg H.P."/>
            <person name="Cantor M.N."/>
            <person name="Hua S.X."/>
        </authorList>
    </citation>
    <scope>NUCLEOTIDE SEQUENCE [LARGE SCALE GENOMIC DNA]</scope>
    <source>
        <strain evidence="1 2">Foug A</strain>
    </source>
</reference>
<keyword evidence="2" id="KW-1185">Reference proteome</keyword>
<gene>
    <name evidence="1" type="ORF">SCLCIDRAFT_1217977</name>
</gene>
<evidence type="ECO:0000313" key="2">
    <source>
        <dbReference type="Proteomes" id="UP000053989"/>
    </source>
</evidence>
<organism evidence="1 2">
    <name type="scientific">Scleroderma citrinum Foug A</name>
    <dbReference type="NCBI Taxonomy" id="1036808"/>
    <lineage>
        <taxon>Eukaryota</taxon>
        <taxon>Fungi</taxon>
        <taxon>Dikarya</taxon>
        <taxon>Basidiomycota</taxon>
        <taxon>Agaricomycotina</taxon>
        <taxon>Agaricomycetes</taxon>
        <taxon>Agaricomycetidae</taxon>
        <taxon>Boletales</taxon>
        <taxon>Sclerodermatineae</taxon>
        <taxon>Sclerodermataceae</taxon>
        <taxon>Scleroderma</taxon>
    </lineage>
</organism>
<sequence length="101" mass="11465">MPRRTCKLCYTENFRGLDPAERESTGIGLAQYDAYPYLHTCTSSCGGKMDVSTMCTMCTVIGGRVRLTMTRATPRALQDDWPWRQRGCPLKLLNVDITWLL</sequence>
<proteinExistence type="predicted"/>